<comment type="caution">
    <text evidence="12">The sequence shown here is derived from an EMBL/GenBank/DDBJ whole genome shotgun (WGS) entry which is preliminary data.</text>
</comment>
<keyword evidence="5" id="KW-0347">Helicase</keyword>
<reference evidence="12" key="1">
    <citation type="submission" date="2020-10" db="EMBL/GenBank/DDBJ databases">
        <title>Genome sequence of the unusual species of purple photosynthetic bacteria, Phaeovibrio sulfidiphilus DSM 23193, type strain.</title>
        <authorList>
            <person name="Kyndt J.A."/>
            <person name="Meyer T.E."/>
        </authorList>
    </citation>
    <scope>NUCLEOTIDE SEQUENCE</scope>
    <source>
        <strain evidence="12">DSM 23193</strain>
    </source>
</reference>
<dbReference type="PROSITE" id="PS51194">
    <property type="entry name" value="HELICASE_CTER"/>
    <property type="match status" value="1"/>
</dbReference>
<dbReference type="GO" id="GO:0005524">
    <property type="term" value="F:ATP binding"/>
    <property type="evidence" value="ECO:0007669"/>
    <property type="project" value="UniProtKB-UniRule"/>
</dbReference>
<dbReference type="PANTHER" id="PTHR47964:SF1">
    <property type="entry name" value="ATP-DEPENDENT DNA HELICASE HOMOLOG RECG, CHLOROPLASTIC"/>
    <property type="match status" value="1"/>
</dbReference>
<dbReference type="InterPro" id="IPR036101">
    <property type="entry name" value="CarD-like/TRCF_RID_sf"/>
</dbReference>
<dbReference type="InterPro" id="IPR011545">
    <property type="entry name" value="DEAD/DEAH_box_helicase_dom"/>
</dbReference>
<dbReference type="CDD" id="cd17991">
    <property type="entry name" value="DEXHc_TRCF"/>
    <property type="match status" value="1"/>
</dbReference>
<dbReference type="InterPro" id="IPR048635">
    <property type="entry name" value="MFD_D3"/>
</dbReference>
<dbReference type="InterPro" id="IPR001650">
    <property type="entry name" value="Helicase_C-like"/>
</dbReference>
<dbReference type="Pfam" id="PF02559">
    <property type="entry name" value="CarD_TRCF_RID"/>
    <property type="match status" value="1"/>
</dbReference>
<accession>A0A8J6YQ95</accession>
<dbReference type="Pfam" id="PF21132">
    <property type="entry name" value="MFD_D3"/>
    <property type="match status" value="1"/>
</dbReference>
<dbReference type="Pfam" id="PF03461">
    <property type="entry name" value="TRCF"/>
    <property type="match status" value="1"/>
</dbReference>
<keyword evidence="2 9" id="KW-0547">Nucleotide-binding</keyword>
<dbReference type="SMART" id="SM00487">
    <property type="entry name" value="DEXDc"/>
    <property type="match status" value="1"/>
</dbReference>
<dbReference type="PROSITE" id="PS51192">
    <property type="entry name" value="HELICASE_ATP_BIND_1"/>
    <property type="match status" value="1"/>
</dbReference>
<keyword evidence="6 9" id="KW-0067">ATP-binding</keyword>
<evidence type="ECO:0000256" key="4">
    <source>
        <dbReference type="ARBA" id="ARBA00022801"/>
    </source>
</evidence>
<dbReference type="GO" id="GO:0005737">
    <property type="term" value="C:cytoplasm"/>
    <property type="evidence" value="ECO:0007669"/>
    <property type="project" value="UniProtKB-SubCell"/>
</dbReference>
<dbReference type="InterPro" id="IPR003711">
    <property type="entry name" value="CarD-like/TRCF_RID"/>
</dbReference>
<dbReference type="Gene3D" id="3.90.1150.50">
    <property type="entry name" value="Transcription-repair-coupling factor, D7 domain"/>
    <property type="match status" value="1"/>
</dbReference>
<evidence type="ECO:0000256" key="8">
    <source>
        <dbReference type="ARBA" id="ARBA00023204"/>
    </source>
</evidence>
<dbReference type="Gene3D" id="3.40.50.11180">
    <property type="match status" value="1"/>
</dbReference>
<keyword evidence="7 9" id="KW-0238">DNA-binding</keyword>
<evidence type="ECO:0000256" key="3">
    <source>
        <dbReference type="ARBA" id="ARBA00022763"/>
    </source>
</evidence>
<evidence type="ECO:0000256" key="7">
    <source>
        <dbReference type="ARBA" id="ARBA00023125"/>
    </source>
</evidence>
<evidence type="ECO:0000256" key="9">
    <source>
        <dbReference type="HAMAP-Rule" id="MF_00969"/>
    </source>
</evidence>
<sequence length="1180" mass="130063">MTTALAAALAPGRVRLCGLPAGPDALFLARLASENPHTPVLHVARDDVCLARLAAQARFFRPDLEVLEFPAWDTVPYDRVSPNSEIVATRLATLCRLIDTQTDPAHRGAQLVITTVSAILQRLPPRESLAGRTFAMRTGTRLDLDALIAFLTRNGYVRSEQVMEPGEFAVRGGLIDLFAPGYDEPFRLDLFGDELDSLRTFDPLSQRTSGTRKDLVLRPMSEVLLDDSAIRRFRSRYRELFGAPRADDRLYESVSEGRTELGMEHWLPLFHEGMDTLFAYLPDAAVTLDHDTDAAISARMDLIFEYFEARTLLASPDRTTKGSDDPTPPYNPVPPLQMFLDREEFDRHVNARAGGQFSPFAAADFAGAGNIADAGGKTGHDFADVRARPGENVYEAVRDHVQALLKAGTRVSLAATSLVSRDRLAGLLREHGLETLTGVDTWQEATDAGPAQAAIFTLPVERGFELPGLALISETDILGDRMARPVRKKRLGDKFIPDISALTEGDLVVHAEHGIGQYDGLDTLDVAGAPHDCLRLIYADNNRLYVPVENIDVLTRYGSEQTGVQLDKLGGGAWQARKAKLKQRIRDMAEKLMQVAALRTLRKGVVVAPPEGLYDEFAARFAFAETDDQLRAIHDTLDDLASGRPMDRLVCGDVGFGKTEVALRAAFAAVMGGVQVAVVVPTTLLARQHYLNFCHRFEGLPVRIAQLSRLTTPREAKACKEEMAKGSVDIVIGTHALLAKSVEFRNLGLLIIDEEQHFGVSHKERLKQLRADVHVLTLTATPIPRTLQLALTGVREMSLIATPPVDRLAVRTFILPTDPVVIREALLRERYRGGQSFYVCPRLRDIDPLVHRLSTLVPDLRVAVAHGQMPASRLEEVMTAFSEGEYDILVATNIIESGLDIPRVNTIIIHRADMFGLAQLYQLRGRVGRSRTRGYAYLTVPPDRPLTKTANRRLEIMGTLDTLGAGFTLASHDLDIRGAGNLLGDEQSGHIREVGIELYQQMLEEAVAAARDGADTAAESDWSPQIQLGTPILIPEAYIADLGLRLSFYRRIAGVADETEIEDLAGEMLDRFGPLPAEVDNLLQVVTLKILCRRANVEKLDAGPKGAVLGFRENFFPNPAGLVRFIGQNLATAKLRPDHRLVIQRRWETPKDRLTGLRALMLTLSEIAREAAPEPPARQK</sequence>
<organism evidence="12 13">
    <name type="scientific">Phaeovibrio sulfidiphilus</name>
    <dbReference type="NCBI Taxonomy" id="1220600"/>
    <lineage>
        <taxon>Bacteria</taxon>
        <taxon>Pseudomonadati</taxon>
        <taxon>Pseudomonadota</taxon>
        <taxon>Alphaproteobacteria</taxon>
        <taxon>Rhodospirillales</taxon>
        <taxon>Rhodospirillaceae</taxon>
        <taxon>Phaeovibrio</taxon>
    </lineage>
</organism>
<feature type="domain" description="Helicase ATP-binding" evidence="10">
    <location>
        <begin position="639"/>
        <end position="800"/>
    </location>
</feature>
<proteinExistence type="inferred from homology"/>
<name>A0A8J6YQ95_9PROT</name>
<evidence type="ECO:0000256" key="5">
    <source>
        <dbReference type="ARBA" id="ARBA00022806"/>
    </source>
</evidence>
<dbReference type="InterPro" id="IPR047112">
    <property type="entry name" value="RecG/Mfd"/>
</dbReference>
<comment type="similarity">
    <text evidence="9">In the C-terminal section; belongs to the helicase family. RecG subfamily.</text>
</comment>
<dbReference type="SUPFAM" id="SSF143517">
    <property type="entry name" value="TRCF domain-like"/>
    <property type="match status" value="1"/>
</dbReference>
<keyword evidence="1 9" id="KW-0963">Cytoplasm</keyword>
<dbReference type="HAMAP" id="MF_00969">
    <property type="entry name" value="TRCF"/>
    <property type="match status" value="1"/>
</dbReference>
<keyword evidence="13" id="KW-1185">Reference proteome</keyword>
<dbReference type="GO" id="GO:0000716">
    <property type="term" value="P:transcription-coupled nucleotide-excision repair, DNA damage recognition"/>
    <property type="evidence" value="ECO:0007669"/>
    <property type="project" value="UniProtKB-UniRule"/>
</dbReference>
<dbReference type="PANTHER" id="PTHR47964">
    <property type="entry name" value="ATP-DEPENDENT DNA HELICASE HOMOLOG RECG, CHLOROPLASTIC"/>
    <property type="match status" value="1"/>
</dbReference>
<dbReference type="SMART" id="SM00982">
    <property type="entry name" value="TRCF"/>
    <property type="match status" value="1"/>
</dbReference>
<dbReference type="InterPro" id="IPR027417">
    <property type="entry name" value="P-loop_NTPase"/>
</dbReference>
<dbReference type="InterPro" id="IPR041471">
    <property type="entry name" value="UvrB_inter"/>
</dbReference>
<dbReference type="SUPFAM" id="SSF141259">
    <property type="entry name" value="CarD-like"/>
    <property type="match status" value="1"/>
</dbReference>
<evidence type="ECO:0000259" key="10">
    <source>
        <dbReference type="PROSITE" id="PS51192"/>
    </source>
</evidence>
<dbReference type="SUPFAM" id="SSF52540">
    <property type="entry name" value="P-loop containing nucleoside triphosphate hydrolases"/>
    <property type="match status" value="4"/>
</dbReference>
<gene>
    <name evidence="9 12" type="primary">mfd</name>
    <name evidence="12" type="ORF">IHV25_09210</name>
</gene>
<protein>
    <recommendedName>
        <fullName evidence="9">Transcription-repair-coupling factor</fullName>
        <shortName evidence="9">TRCF</shortName>
        <ecNumber evidence="9">3.6.4.-</ecNumber>
    </recommendedName>
</protein>
<evidence type="ECO:0000259" key="11">
    <source>
        <dbReference type="PROSITE" id="PS51194"/>
    </source>
</evidence>
<feature type="domain" description="Helicase C-terminal" evidence="11">
    <location>
        <begin position="821"/>
        <end position="975"/>
    </location>
</feature>
<dbReference type="SMART" id="SM00490">
    <property type="entry name" value="HELICc"/>
    <property type="match status" value="1"/>
</dbReference>
<dbReference type="GO" id="GO:0016787">
    <property type="term" value="F:hydrolase activity"/>
    <property type="evidence" value="ECO:0007669"/>
    <property type="project" value="UniProtKB-KW"/>
</dbReference>
<dbReference type="AlphaFoldDB" id="A0A8J6YQ95"/>
<dbReference type="EMBL" id="JACZHT010000007">
    <property type="protein sequence ID" value="MBE1237824.1"/>
    <property type="molecule type" value="Genomic_DNA"/>
</dbReference>
<dbReference type="Pfam" id="PF17757">
    <property type="entry name" value="UvrB_inter"/>
    <property type="match status" value="1"/>
</dbReference>
<evidence type="ECO:0000313" key="12">
    <source>
        <dbReference type="EMBL" id="MBE1237824.1"/>
    </source>
</evidence>
<comment type="subcellular location">
    <subcellularLocation>
        <location evidence="9">Cytoplasm</location>
    </subcellularLocation>
</comment>
<dbReference type="NCBIfam" id="TIGR00580">
    <property type="entry name" value="mfd"/>
    <property type="match status" value="1"/>
</dbReference>
<comment type="similarity">
    <text evidence="9">In the N-terminal section; belongs to the UvrB family.</text>
</comment>
<dbReference type="GO" id="GO:0003678">
    <property type="term" value="F:DNA helicase activity"/>
    <property type="evidence" value="ECO:0007669"/>
    <property type="project" value="TreeGrafter"/>
</dbReference>
<dbReference type="InterPro" id="IPR037235">
    <property type="entry name" value="TRCF-like_C_D7"/>
</dbReference>
<dbReference type="RefSeq" id="WP_192534835.1">
    <property type="nucleotide sequence ID" value="NZ_JACZHT010000007.1"/>
</dbReference>
<comment type="function">
    <text evidence="9">Couples transcription and DNA repair by recognizing RNA polymerase (RNAP) stalled at DNA lesions. Mediates ATP-dependent release of RNAP and its truncated transcript from the DNA, and recruitment of nucleotide excision repair machinery to the damaged site.</text>
</comment>
<dbReference type="EC" id="3.6.4.-" evidence="9"/>
<evidence type="ECO:0000256" key="1">
    <source>
        <dbReference type="ARBA" id="ARBA00022490"/>
    </source>
</evidence>
<dbReference type="InterPro" id="IPR005118">
    <property type="entry name" value="TRCF_C"/>
</dbReference>
<dbReference type="Gene3D" id="2.40.10.170">
    <property type="match status" value="1"/>
</dbReference>
<dbReference type="Proteomes" id="UP000631034">
    <property type="component" value="Unassembled WGS sequence"/>
</dbReference>
<evidence type="ECO:0000256" key="2">
    <source>
        <dbReference type="ARBA" id="ARBA00022741"/>
    </source>
</evidence>
<evidence type="ECO:0000313" key="13">
    <source>
        <dbReference type="Proteomes" id="UP000631034"/>
    </source>
</evidence>
<dbReference type="InterPro" id="IPR004576">
    <property type="entry name" value="Mfd"/>
</dbReference>
<dbReference type="GO" id="GO:0006355">
    <property type="term" value="P:regulation of DNA-templated transcription"/>
    <property type="evidence" value="ECO:0007669"/>
    <property type="project" value="UniProtKB-UniRule"/>
</dbReference>
<keyword evidence="8 9" id="KW-0234">DNA repair</keyword>
<dbReference type="SMART" id="SM01058">
    <property type="entry name" value="CarD_TRCF"/>
    <property type="match status" value="1"/>
</dbReference>
<dbReference type="Gene3D" id="3.40.50.300">
    <property type="entry name" value="P-loop containing nucleotide triphosphate hydrolases"/>
    <property type="match status" value="2"/>
</dbReference>
<dbReference type="Pfam" id="PF00270">
    <property type="entry name" value="DEAD"/>
    <property type="match status" value="1"/>
</dbReference>
<keyword evidence="3 9" id="KW-0227">DNA damage</keyword>
<keyword evidence="4 9" id="KW-0378">Hydrolase</keyword>
<dbReference type="Gene3D" id="3.30.2060.10">
    <property type="entry name" value="Penicillin-binding protein 1b domain"/>
    <property type="match status" value="1"/>
</dbReference>
<evidence type="ECO:0000256" key="6">
    <source>
        <dbReference type="ARBA" id="ARBA00022840"/>
    </source>
</evidence>
<dbReference type="InterPro" id="IPR014001">
    <property type="entry name" value="Helicase_ATP-bd"/>
</dbReference>
<dbReference type="Pfam" id="PF00271">
    <property type="entry name" value="Helicase_C"/>
    <property type="match status" value="1"/>
</dbReference>
<dbReference type="GO" id="GO:0003684">
    <property type="term" value="F:damaged DNA binding"/>
    <property type="evidence" value="ECO:0007669"/>
    <property type="project" value="InterPro"/>
</dbReference>